<reference evidence="8" key="3">
    <citation type="submission" date="2020-02" db="EMBL/GenBank/DDBJ databases">
        <authorList>
            <person name="Sarangi A.N."/>
            <person name="Ghosh S."/>
            <person name="Mukherjee M."/>
            <person name="Tripathy S."/>
        </authorList>
    </citation>
    <scope>NUCLEOTIDE SEQUENCE</scope>
    <source>
        <strain evidence="8">BDU141951</strain>
    </source>
</reference>
<organism evidence="8">
    <name type="scientific">Lyngbya confervoides BDU141951</name>
    <dbReference type="NCBI Taxonomy" id="1574623"/>
    <lineage>
        <taxon>Bacteria</taxon>
        <taxon>Bacillati</taxon>
        <taxon>Cyanobacteriota</taxon>
        <taxon>Cyanophyceae</taxon>
        <taxon>Oscillatoriophycideae</taxon>
        <taxon>Oscillatoriales</taxon>
        <taxon>Microcoleaceae</taxon>
        <taxon>Lyngbya</taxon>
    </lineage>
</organism>
<evidence type="ECO:0000256" key="5">
    <source>
        <dbReference type="ARBA" id="ARBA00022801"/>
    </source>
</evidence>
<keyword evidence="6" id="KW-1133">Transmembrane helix</keyword>
<evidence type="ECO:0000256" key="1">
    <source>
        <dbReference type="ARBA" id="ARBA00004651"/>
    </source>
</evidence>
<dbReference type="NCBIfam" id="TIGR04156">
    <property type="entry name" value="cyanoexo_CrtB"/>
    <property type="match status" value="1"/>
</dbReference>
<keyword evidence="4" id="KW-0812">Transmembrane</keyword>
<dbReference type="AlphaFoldDB" id="A0A0C1V9F7"/>
<evidence type="ECO:0000256" key="4">
    <source>
        <dbReference type="ARBA" id="ARBA00022692"/>
    </source>
</evidence>
<dbReference type="GO" id="GO:0005886">
    <property type="term" value="C:plasma membrane"/>
    <property type="evidence" value="ECO:0007669"/>
    <property type="project" value="UniProtKB-SubCell"/>
</dbReference>
<dbReference type="GO" id="GO:0008233">
    <property type="term" value="F:peptidase activity"/>
    <property type="evidence" value="ECO:0007669"/>
    <property type="project" value="UniProtKB-KW"/>
</dbReference>
<evidence type="ECO:0000313" key="8">
    <source>
        <dbReference type="EMBL" id="NEV69256.1"/>
    </source>
</evidence>
<accession>A0A0C1V9F7</accession>
<reference evidence="8" key="1">
    <citation type="submission" date="2014-11" db="EMBL/GenBank/DDBJ databases">
        <authorList>
            <person name="Malar M.C."/>
            <person name="Sen D."/>
            <person name="Tripathy S."/>
        </authorList>
    </citation>
    <scope>NUCLEOTIDE SEQUENCE</scope>
    <source>
        <strain evidence="8">BDU141951</strain>
    </source>
</reference>
<sequence>MQASLKVFDPVKRHSTEAAIALLLGMLYAPLIWYWIDGWLSKSISIEHEYFSYALIGFPYAAWIAWLSRQHRHNLPSSGSFLGISLLALAVTFYLSPVQNLINLSFPLMLGAVVLILKGLSGLRLMRWPLLFVLLATPTELPYLIAPYLMPIQRMNAAIAAFLLTQIGMDVSVDQIYILVNERIVEVAPYCAGLKMLMTCLYVALMMLHWTGNLRSRPKTLALLAGAALISVVGNIVRNTLLTFFHGTGRTDWFEWLHESWGGDVFSALLLLSVVLLMNGIDRMANSLTLSPAGGAGKDNFF</sequence>
<name>A0A0C1V9F7_9CYAN</name>
<dbReference type="NCBIfam" id="TIGR04178">
    <property type="entry name" value="exo_archaeo"/>
    <property type="match status" value="1"/>
</dbReference>
<dbReference type="Pfam" id="PF09721">
    <property type="entry name" value="Exosortase_EpsH"/>
    <property type="match status" value="1"/>
</dbReference>
<comment type="caution">
    <text evidence="8">The sequence shown here is derived from an EMBL/GenBank/DDBJ whole genome shotgun (WGS) entry which is preliminary data.</text>
</comment>
<dbReference type="EMBL" id="JTHE02000003">
    <property type="protein sequence ID" value="NEV69256.1"/>
    <property type="molecule type" value="Genomic_DNA"/>
</dbReference>
<proteinExistence type="predicted"/>
<evidence type="ECO:0000256" key="2">
    <source>
        <dbReference type="ARBA" id="ARBA00022475"/>
    </source>
</evidence>
<dbReference type="InterPro" id="IPR013426">
    <property type="entry name" value="EpsH-like"/>
</dbReference>
<dbReference type="NCBIfam" id="TIGR02602">
    <property type="entry name" value="8TM_EpsH"/>
    <property type="match status" value="1"/>
</dbReference>
<comment type="subcellular location">
    <subcellularLocation>
        <location evidence="1">Cell membrane</location>
        <topology evidence="1">Multi-pass membrane protein</topology>
    </subcellularLocation>
</comment>
<evidence type="ECO:0000256" key="7">
    <source>
        <dbReference type="ARBA" id="ARBA00023136"/>
    </source>
</evidence>
<reference evidence="8" key="2">
    <citation type="journal article" date="2015" name="Genome Announc.">
        <title>Draft Genome Sequence of Filamentous Marine Cyanobacterium Lyngbya confervoides Strain BDU141951.</title>
        <authorList>
            <person name="Chandrababunaidu M.M."/>
            <person name="Sen D."/>
            <person name="Tripathy S."/>
        </authorList>
    </citation>
    <scope>NUCLEOTIDE SEQUENCE</scope>
    <source>
        <strain evidence="8">BDU141951</strain>
    </source>
</reference>
<protein>
    <submittedName>
        <fullName evidence="8">Cyanoexosortase B</fullName>
        <ecNumber evidence="8">3.4.22.-</ecNumber>
    </submittedName>
</protein>
<keyword evidence="7" id="KW-0472">Membrane</keyword>
<dbReference type="InterPro" id="IPR026492">
    <property type="entry name" value="Cyanoexo_CrtB"/>
</dbReference>
<keyword evidence="2" id="KW-1003">Cell membrane</keyword>
<dbReference type="EC" id="3.4.22.-" evidence="8"/>
<dbReference type="InterPro" id="IPR026392">
    <property type="entry name" value="Exo/Archaeosortase_dom"/>
</dbReference>
<dbReference type="InterPro" id="IPR019127">
    <property type="entry name" value="Exosortase"/>
</dbReference>
<evidence type="ECO:0000256" key="6">
    <source>
        <dbReference type="ARBA" id="ARBA00022989"/>
    </source>
</evidence>
<gene>
    <name evidence="8" type="primary">crtB</name>
    <name evidence="8" type="ORF">QQ91_019335</name>
</gene>
<evidence type="ECO:0000256" key="3">
    <source>
        <dbReference type="ARBA" id="ARBA00022670"/>
    </source>
</evidence>
<keyword evidence="5 8" id="KW-0378">Hydrolase</keyword>
<dbReference type="GO" id="GO:0006508">
    <property type="term" value="P:proteolysis"/>
    <property type="evidence" value="ECO:0007669"/>
    <property type="project" value="UniProtKB-KW"/>
</dbReference>
<keyword evidence="3" id="KW-0645">Protease</keyword>